<evidence type="ECO:0000313" key="9">
    <source>
        <dbReference type="Proteomes" id="UP000503462"/>
    </source>
</evidence>
<feature type="region of interest" description="Disordered" evidence="4">
    <location>
        <begin position="397"/>
        <end position="454"/>
    </location>
</feature>
<sequence>MRGTPKGRPPVNFESPSAIPRPKLDPQPSEAGSSLSASRAKQSKRDEAIRNKIEKDLSKKRPNPGRARSSRKAPPGTVLALRPNQALQVKPNLSVTEAAQLMAAKREDCVLVTDDDDRIAGIFTAKDLAFRVVGAGLKAQNVTIAEIMTKNPLCAKTDTSATDALDLMVRKGFRHLPVMDENHDISGILDITKCFYDAMEKLERAYSSSKKLYDALEGVQAELGSSQPQQIIQYVEAVRQRMSGPTLESVLNGLPPTTVSVRTSVREAAQLMKENHTTAVLVQDQGQITGIFTSKDVVLRVIAAGLDPSTCSVIRVMTPHPDFAPLDMSIQQALRKMHDGHYLNLPVMNKESDEIVGMVDVLKLTYATLDQINSMSAGDSEGPAWNKFWMSMDHADSESMMSGEGGSSHIPQSIDERSAMSPDPRGHPGIDRLDSVLPTDSASHNGVPESPEHSAFAGAHEDVPFTFKFKAPSGRVHRLQVAAASGIVELVRIVAEKLGAEAEGLGGVPSVNEGRLAHAGFALSYLDNEGDTVAITTDHDLTEAVTIARQARKDKVDLFVHDPEKPALPATVDPQPAITPAPEASVRSRRRYELDGEDEEEDEEYSRVTERRRERKAAAAKAQEPAQIIQGVPNELLLPGAIAVLAGVVIITFAMGRASSRRHLHASIECSPGQNTKAGWRQYTRLRNNTRRDLVAAMSVLPAGANEALINLLHGLQSTDNTIRTRAEEQLNTEWVVQQPGLLLMGLAEQLQTSHDEATRSFAAVIFRRIAIRSQKDNSGSTKELFLQLNDAQRVEIRTKLLQAYAAETRAPVRNKIADAIAEIARQYTDEEVVGASGARDTWPDLLHALFQASNSSEATMRESAFRIFETTPGIIERQHEDAVVAVFDKGLKDPEPEVRLATMAAFSSFFRSLNKKSQQKYYALIPDILNTLVPLKEAGDSDLLTRALVSIIDLADTASRMFKNVFSQLVTLSMSLIQDKDLDDQTRQNALELMITFAEQNPAMCKKELDYASNMVTQCLSLMTDVGADDEDASEWNAQEDLDFDESDQNHVAGEQCMDRLANKLGGSVILPPTFTWLPRMITSGSWKDRHAALMAISAISEGCQELMEGELDKVLDLVVPALQDQHPVSDGQHAMLSDR</sequence>
<feature type="domain" description="Importin N-terminal" evidence="5">
    <location>
        <begin position="727"/>
        <end position="807"/>
    </location>
</feature>
<dbReference type="InterPro" id="IPR000270">
    <property type="entry name" value="PB1_dom"/>
</dbReference>
<dbReference type="PROSITE" id="PS51745">
    <property type="entry name" value="PB1"/>
    <property type="match status" value="1"/>
</dbReference>
<gene>
    <name evidence="8" type="ORF">AMS68_005670</name>
</gene>
<feature type="compositionally biased region" description="Acidic residues" evidence="4">
    <location>
        <begin position="595"/>
        <end position="604"/>
    </location>
</feature>
<reference evidence="8 9" key="1">
    <citation type="journal article" date="2016" name="Sci. Rep.">
        <title>Peltaster fructicola genome reveals evolution from an invasive phytopathogen to an ectophytic parasite.</title>
        <authorList>
            <person name="Xu C."/>
            <person name="Chen H."/>
            <person name="Gleason M.L."/>
            <person name="Xu J.R."/>
            <person name="Liu H."/>
            <person name="Zhang R."/>
            <person name="Sun G."/>
        </authorList>
    </citation>
    <scope>NUCLEOTIDE SEQUENCE [LARGE SCALE GENOMIC DNA]</scope>
    <source>
        <strain evidence="8 9">LNHT1506</strain>
    </source>
</reference>
<dbReference type="PANTHER" id="PTHR48108">
    <property type="entry name" value="CBS DOMAIN-CONTAINING PROTEIN CBSX2, CHLOROPLASTIC"/>
    <property type="match status" value="1"/>
</dbReference>
<dbReference type="Gene3D" id="1.25.10.10">
    <property type="entry name" value="Leucine-rich Repeat Variant"/>
    <property type="match status" value="1"/>
</dbReference>
<dbReference type="SUPFAM" id="SSF48371">
    <property type="entry name" value="ARM repeat"/>
    <property type="match status" value="1"/>
</dbReference>
<feature type="domain" description="PB1" evidence="7">
    <location>
        <begin position="462"/>
        <end position="563"/>
    </location>
</feature>
<feature type="compositionally biased region" description="Basic residues" evidence="4">
    <location>
        <begin position="60"/>
        <end position="71"/>
    </location>
</feature>
<keyword evidence="9" id="KW-1185">Reference proteome</keyword>
<accession>A0A6H0XZH3</accession>
<feature type="compositionally biased region" description="Basic and acidic residues" evidence="4">
    <location>
        <begin position="43"/>
        <end position="59"/>
    </location>
</feature>
<dbReference type="GO" id="GO:0006886">
    <property type="term" value="P:intracellular protein transport"/>
    <property type="evidence" value="ECO:0007669"/>
    <property type="project" value="InterPro"/>
</dbReference>
<evidence type="ECO:0000313" key="8">
    <source>
        <dbReference type="EMBL" id="QIX00153.1"/>
    </source>
</evidence>
<feature type="domain" description="CBS" evidence="6">
    <location>
        <begin position="251"/>
        <end position="309"/>
    </location>
</feature>
<dbReference type="InterPro" id="IPR053793">
    <property type="entry name" value="PB1-like"/>
</dbReference>
<dbReference type="SUPFAM" id="SSF54631">
    <property type="entry name" value="CBS-domain pair"/>
    <property type="match status" value="2"/>
</dbReference>
<dbReference type="InterPro" id="IPR016024">
    <property type="entry name" value="ARM-type_fold"/>
</dbReference>
<dbReference type="InterPro" id="IPR000644">
    <property type="entry name" value="CBS_dom"/>
</dbReference>
<feature type="compositionally biased region" description="Basic and acidic residues" evidence="4">
    <location>
        <begin position="414"/>
        <end position="434"/>
    </location>
</feature>
<dbReference type="OrthoDB" id="418595at2759"/>
<dbReference type="EMBL" id="CP051142">
    <property type="protein sequence ID" value="QIX00153.1"/>
    <property type="molecule type" value="Genomic_DNA"/>
</dbReference>
<proteinExistence type="predicted"/>
<dbReference type="CDD" id="cd17782">
    <property type="entry name" value="CBS_pair_MUG70_2"/>
    <property type="match status" value="1"/>
</dbReference>
<dbReference type="CDD" id="cd06409">
    <property type="entry name" value="PB1_MUG70"/>
    <property type="match status" value="1"/>
</dbReference>
<dbReference type="GO" id="GO:0005634">
    <property type="term" value="C:nucleus"/>
    <property type="evidence" value="ECO:0007669"/>
    <property type="project" value="UniProtKB-SubCell"/>
</dbReference>
<evidence type="ECO:0000259" key="6">
    <source>
        <dbReference type="PROSITE" id="PS51371"/>
    </source>
</evidence>
<evidence type="ECO:0000256" key="4">
    <source>
        <dbReference type="SAM" id="MobiDB-lite"/>
    </source>
</evidence>
<name>A0A6H0XZH3_9PEZI</name>
<dbReference type="Pfam" id="PF00564">
    <property type="entry name" value="PB1"/>
    <property type="match status" value="1"/>
</dbReference>
<dbReference type="InterPro" id="IPR057672">
    <property type="entry name" value="TPR_IPO4/5"/>
</dbReference>
<dbReference type="Gene3D" id="3.10.580.10">
    <property type="entry name" value="CBS-domain"/>
    <property type="match status" value="2"/>
</dbReference>
<evidence type="ECO:0000259" key="5">
    <source>
        <dbReference type="PROSITE" id="PS50166"/>
    </source>
</evidence>
<feature type="region of interest" description="Disordered" evidence="4">
    <location>
        <begin position="1"/>
        <end position="78"/>
    </location>
</feature>
<feature type="compositionally biased region" description="Polar residues" evidence="4">
    <location>
        <begin position="30"/>
        <end position="40"/>
    </location>
</feature>
<dbReference type="CDD" id="cd17781">
    <property type="entry name" value="CBS_pair_MUG70_1"/>
    <property type="match status" value="1"/>
</dbReference>
<feature type="region of interest" description="Disordered" evidence="4">
    <location>
        <begin position="565"/>
        <end position="609"/>
    </location>
</feature>
<dbReference type="AlphaFoldDB" id="A0A6H0XZH3"/>
<evidence type="ECO:0008006" key="10">
    <source>
        <dbReference type="Google" id="ProtNLM"/>
    </source>
</evidence>
<feature type="domain" description="CBS" evidence="6">
    <location>
        <begin position="317"/>
        <end position="375"/>
    </location>
</feature>
<dbReference type="PANTHER" id="PTHR48108:SF26">
    <property type="entry name" value="CBS DOMAIN-CONTAINING PROTEIN DDB_G0289609"/>
    <property type="match status" value="1"/>
</dbReference>
<keyword evidence="1" id="KW-0677">Repeat</keyword>
<dbReference type="PROSITE" id="PS51371">
    <property type="entry name" value="CBS"/>
    <property type="match status" value="4"/>
</dbReference>
<evidence type="ECO:0000259" key="7">
    <source>
        <dbReference type="PROSITE" id="PS51745"/>
    </source>
</evidence>
<dbReference type="PROSITE" id="PS50077">
    <property type="entry name" value="HEAT_REPEAT"/>
    <property type="match status" value="1"/>
</dbReference>
<feature type="domain" description="CBS" evidence="6">
    <location>
        <begin position="148"/>
        <end position="204"/>
    </location>
</feature>
<dbReference type="SMART" id="SM00666">
    <property type="entry name" value="PB1"/>
    <property type="match status" value="1"/>
</dbReference>
<keyword evidence="3" id="KW-0129">CBS domain</keyword>
<dbReference type="Pfam" id="PF18808">
    <property type="entry name" value="Importin_rep_4"/>
    <property type="match status" value="1"/>
</dbReference>
<dbReference type="Proteomes" id="UP000503462">
    <property type="component" value="Chromosome 4"/>
</dbReference>
<dbReference type="SMART" id="SM00116">
    <property type="entry name" value="CBS"/>
    <property type="match status" value="4"/>
</dbReference>
<dbReference type="GO" id="GO:0031267">
    <property type="term" value="F:small GTPase binding"/>
    <property type="evidence" value="ECO:0007669"/>
    <property type="project" value="InterPro"/>
</dbReference>
<evidence type="ECO:0000256" key="1">
    <source>
        <dbReference type="ARBA" id="ARBA00022737"/>
    </source>
</evidence>
<dbReference type="Pfam" id="PF25780">
    <property type="entry name" value="TPR_IPO5"/>
    <property type="match status" value="1"/>
</dbReference>
<organism evidence="8 9">
    <name type="scientific">Peltaster fructicola</name>
    <dbReference type="NCBI Taxonomy" id="286661"/>
    <lineage>
        <taxon>Eukaryota</taxon>
        <taxon>Fungi</taxon>
        <taxon>Dikarya</taxon>
        <taxon>Ascomycota</taxon>
        <taxon>Pezizomycotina</taxon>
        <taxon>Dothideomycetes</taxon>
        <taxon>Dothideomycetes incertae sedis</taxon>
        <taxon>Peltaster</taxon>
    </lineage>
</organism>
<dbReference type="InterPro" id="IPR051462">
    <property type="entry name" value="CBS_domain-containing"/>
</dbReference>
<dbReference type="InterPro" id="IPR041653">
    <property type="entry name" value="Importin_rep_4"/>
</dbReference>
<dbReference type="InterPro" id="IPR046342">
    <property type="entry name" value="CBS_dom_sf"/>
</dbReference>
<dbReference type="InterPro" id="IPR001494">
    <property type="entry name" value="Importin-beta_N"/>
</dbReference>
<feature type="repeat" description="HEAT" evidence="2">
    <location>
        <begin position="884"/>
        <end position="922"/>
    </location>
</feature>
<evidence type="ECO:0000256" key="3">
    <source>
        <dbReference type="PROSITE-ProRule" id="PRU00703"/>
    </source>
</evidence>
<protein>
    <recommendedName>
        <fullName evidence="10">CBS domain-containing protein</fullName>
    </recommendedName>
</protein>
<evidence type="ECO:0000256" key="2">
    <source>
        <dbReference type="PROSITE-ProRule" id="PRU00103"/>
    </source>
</evidence>
<dbReference type="InterPro" id="IPR021133">
    <property type="entry name" value="HEAT_type_2"/>
</dbReference>
<dbReference type="SUPFAM" id="SSF54277">
    <property type="entry name" value="CAD &amp; PB1 domains"/>
    <property type="match status" value="1"/>
</dbReference>
<feature type="domain" description="CBS" evidence="6">
    <location>
        <begin position="81"/>
        <end position="139"/>
    </location>
</feature>
<dbReference type="Pfam" id="PF00571">
    <property type="entry name" value="CBS"/>
    <property type="match status" value="4"/>
</dbReference>
<dbReference type="InterPro" id="IPR011989">
    <property type="entry name" value="ARM-like"/>
</dbReference>
<dbReference type="PROSITE" id="PS50166">
    <property type="entry name" value="IMPORTIN_B_NT"/>
    <property type="match status" value="1"/>
</dbReference>